<sequence>MTRHSLAGSGIAPVYRDDPRLAPLVGPGGPFEVDDVEIHGVPLRDFVRGPRTVNDIFLMGAAHQALIHTVYQGERQTFAQTRLQARAVAAQLRLVHGVRPGDRVGIAMRNLPEYVTSFWGALLVGAIVTPLNAWWTAPELDYALRDAAVSVLFADEERLRRVRAAGRPDGLTLVGVRSDLGDVPFAELTAAEPIDDDSVARLDRDDPVTLLFTSGTTGRPKGAVSTNRAMTANIWNMAFANLREGVVAGRAPRENRQPATLSTGPMFHIGGVTTIISSPLGGAKIVMMRRWDVEEALRLAAAEQVTALGGVPAVARQILEHPRTPSLAEHVRGFSIGGAAVPPDLVARAVEVLGPDVQVFNGYGLTETTSAVVTNVGVEFQAHPDCVGRPNLTADVRVLGADGEPLQTGGTGEVCFRSPQVARGYWNDEAATATSFQDGWFRSGDVGFLDDEGFLHVVDRRKDVVIRGGENVYCTEVEAVLHEHPGVAEVTVVGLDEPMLGERVCAVVVPRPGATPGIEELRAFAADRLAVFKCPEALYVIAELPKTATGKVAKNDVRALITDDTDRIVRAW</sequence>
<dbReference type="AlphaFoldDB" id="A0A0S4QTR6"/>
<reference evidence="4" key="1">
    <citation type="submission" date="2015-11" db="EMBL/GenBank/DDBJ databases">
        <authorList>
            <person name="Varghese N."/>
        </authorList>
    </citation>
    <scope>NUCLEOTIDE SEQUENCE [LARGE SCALE GENOMIC DNA]</scope>
    <source>
        <strain evidence="4">DSM 45899</strain>
    </source>
</reference>
<dbReference type="Gene3D" id="3.40.50.12780">
    <property type="entry name" value="N-terminal domain of ligase-like"/>
    <property type="match status" value="1"/>
</dbReference>
<keyword evidence="4" id="KW-1185">Reference proteome</keyword>
<dbReference type="Proteomes" id="UP000198802">
    <property type="component" value="Unassembled WGS sequence"/>
</dbReference>
<dbReference type="RefSeq" id="WP_091281064.1">
    <property type="nucleotide sequence ID" value="NZ_FAOZ01000018.1"/>
</dbReference>
<dbReference type="Gene3D" id="3.30.300.30">
    <property type="match status" value="1"/>
</dbReference>
<evidence type="ECO:0000313" key="4">
    <source>
        <dbReference type="Proteomes" id="UP000198802"/>
    </source>
</evidence>
<feature type="domain" description="AMP-dependent synthetase/ligase" evidence="1">
    <location>
        <begin position="67"/>
        <end position="426"/>
    </location>
</feature>
<dbReference type="GO" id="GO:0016878">
    <property type="term" value="F:acid-thiol ligase activity"/>
    <property type="evidence" value="ECO:0007669"/>
    <property type="project" value="UniProtKB-ARBA"/>
</dbReference>
<dbReference type="InterPro" id="IPR000873">
    <property type="entry name" value="AMP-dep_synth/lig_dom"/>
</dbReference>
<dbReference type="EMBL" id="FAOZ01000018">
    <property type="protein sequence ID" value="CUU58236.1"/>
    <property type="molecule type" value="Genomic_DNA"/>
</dbReference>
<evidence type="ECO:0000259" key="2">
    <source>
        <dbReference type="Pfam" id="PF13193"/>
    </source>
</evidence>
<feature type="domain" description="AMP-binding enzyme C-terminal" evidence="2">
    <location>
        <begin position="476"/>
        <end position="551"/>
    </location>
</feature>
<evidence type="ECO:0000313" key="3">
    <source>
        <dbReference type="EMBL" id="CUU58236.1"/>
    </source>
</evidence>
<dbReference type="PANTHER" id="PTHR43767:SF1">
    <property type="entry name" value="NONRIBOSOMAL PEPTIDE SYNTHASE PES1 (EUROFUNG)-RELATED"/>
    <property type="match status" value="1"/>
</dbReference>
<dbReference type="Pfam" id="PF00501">
    <property type="entry name" value="AMP-binding"/>
    <property type="match status" value="1"/>
</dbReference>
<dbReference type="InterPro" id="IPR045851">
    <property type="entry name" value="AMP-bd_C_sf"/>
</dbReference>
<dbReference type="InterPro" id="IPR025110">
    <property type="entry name" value="AMP-bd_C"/>
</dbReference>
<evidence type="ECO:0000259" key="1">
    <source>
        <dbReference type="Pfam" id="PF00501"/>
    </source>
</evidence>
<dbReference type="SUPFAM" id="SSF56801">
    <property type="entry name" value="Acetyl-CoA synthetase-like"/>
    <property type="match status" value="1"/>
</dbReference>
<gene>
    <name evidence="3" type="ORF">Ga0074812_1188</name>
</gene>
<protein>
    <submittedName>
        <fullName evidence="3">Long-chain acyl-CoA synthetase</fullName>
    </submittedName>
</protein>
<dbReference type="InterPro" id="IPR042099">
    <property type="entry name" value="ANL_N_sf"/>
</dbReference>
<name>A0A0S4QTR6_9ACTN</name>
<organism evidence="3 4">
    <name type="scientific">Parafrankia irregularis</name>
    <dbReference type="NCBI Taxonomy" id="795642"/>
    <lineage>
        <taxon>Bacteria</taxon>
        <taxon>Bacillati</taxon>
        <taxon>Actinomycetota</taxon>
        <taxon>Actinomycetes</taxon>
        <taxon>Frankiales</taxon>
        <taxon>Frankiaceae</taxon>
        <taxon>Parafrankia</taxon>
    </lineage>
</organism>
<proteinExistence type="predicted"/>
<accession>A0A0S4QTR6</accession>
<dbReference type="InterPro" id="IPR050237">
    <property type="entry name" value="ATP-dep_AMP-bd_enzyme"/>
</dbReference>
<dbReference type="Pfam" id="PF13193">
    <property type="entry name" value="AMP-binding_C"/>
    <property type="match status" value="1"/>
</dbReference>
<dbReference type="PROSITE" id="PS00455">
    <property type="entry name" value="AMP_BINDING"/>
    <property type="match status" value="1"/>
</dbReference>
<dbReference type="PANTHER" id="PTHR43767">
    <property type="entry name" value="LONG-CHAIN-FATTY-ACID--COA LIGASE"/>
    <property type="match status" value="1"/>
</dbReference>
<dbReference type="InterPro" id="IPR020845">
    <property type="entry name" value="AMP-binding_CS"/>
</dbReference>